<feature type="compositionally biased region" description="Gly residues" evidence="1">
    <location>
        <begin position="287"/>
        <end position="297"/>
    </location>
</feature>
<accession>A0A9P6VTH7</accession>
<dbReference type="PANTHER" id="PTHR12783">
    <property type="entry name" value="RALA BINDING PROTEIN 1 RALBP1"/>
    <property type="match status" value="1"/>
</dbReference>
<dbReference type="PROSITE" id="PS50238">
    <property type="entry name" value="RHOGAP"/>
    <property type="match status" value="1"/>
</dbReference>
<keyword evidence="4" id="KW-1185">Reference proteome</keyword>
<gene>
    <name evidence="3" type="ORF">C6P46_001655</name>
</gene>
<dbReference type="InterPro" id="IPR000198">
    <property type="entry name" value="RhoGAP_dom"/>
</dbReference>
<dbReference type="OrthoDB" id="2536882at2759"/>
<proteinExistence type="predicted"/>
<feature type="compositionally biased region" description="Low complexity" evidence="1">
    <location>
        <begin position="348"/>
        <end position="364"/>
    </location>
</feature>
<feature type="region of interest" description="Disordered" evidence="1">
    <location>
        <begin position="537"/>
        <end position="557"/>
    </location>
</feature>
<feature type="compositionally biased region" description="Basic and acidic residues" evidence="1">
    <location>
        <begin position="796"/>
        <end position="805"/>
    </location>
</feature>
<feature type="compositionally biased region" description="Polar residues" evidence="1">
    <location>
        <begin position="304"/>
        <end position="313"/>
    </location>
</feature>
<feature type="region of interest" description="Disordered" evidence="1">
    <location>
        <begin position="1"/>
        <end position="237"/>
    </location>
</feature>
<feature type="compositionally biased region" description="Basic and acidic residues" evidence="1">
    <location>
        <begin position="733"/>
        <end position="749"/>
    </location>
</feature>
<feature type="compositionally biased region" description="Low complexity" evidence="1">
    <location>
        <begin position="816"/>
        <end position="845"/>
    </location>
</feature>
<organism evidence="3 4">
    <name type="scientific">Rhodotorula mucilaginosa</name>
    <name type="common">Yeast</name>
    <name type="synonym">Rhodotorula rubra</name>
    <dbReference type="NCBI Taxonomy" id="5537"/>
    <lineage>
        <taxon>Eukaryota</taxon>
        <taxon>Fungi</taxon>
        <taxon>Dikarya</taxon>
        <taxon>Basidiomycota</taxon>
        <taxon>Pucciniomycotina</taxon>
        <taxon>Microbotryomycetes</taxon>
        <taxon>Sporidiobolales</taxon>
        <taxon>Sporidiobolaceae</taxon>
        <taxon>Rhodotorula</taxon>
    </lineage>
</organism>
<dbReference type="SUPFAM" id="SSF48350">
    <property type="entry name" value="GTPase activation domain, GAP"/>
    <property type="match status" value="1"/>
</dbReference>
<dbReference type="Pfam" id="PF00620">
    <property type="entry name" value="RhoGAP"/>
    <property type="match status" value="2"/>
</dbReference>
<sequence>MVDTLHGPVALLDEQQGQLRSSSRRLEPPSSSSSSSAAAIKQARRQSMRPQAQLRPPPMVRSLSDDQQRGQRTSSLAPSSPPPSINAPAPSLSRPAGVAAASPVHERVHEEPIEEDSALQWPQQQQQQRGREPPPALPTRTVGRGGLTSAPTLPPRPVAPSSAIYPSAEPVSPSSCPPVLSPFATAFDNENDPVAPLMRPSASRSPERPRFRAFGGTGGQAPAGNSSGGGLSSSASYSSLNPSSALSALGRGWQQAKLKDRLGAGVGYAKEWGGKGKGKLQDQWRGLGSGSAGGGTAGRDTHRPTASISTHGDSSASVFSSSNSTNSFAFSNSSGTLSSFLSPSTTMPDLASSASIPSGSRASALSPARGTVRLPAVLYSVPVPDRHGVVFGRPLVAVVELTRAPSLPRPSSKDEVTGDDARYWLPGIAFRCLEYLEEWGMREEGVFRVPGRSSHTADLKTMFDAGVGQDRDLREIHPSELDPHAVASVFKSWLRDLPDPLLSHEMEPTVDEMTIHALGYGASSNNFLASKSAAAAAGTPTSSAGGTPASSAPASPNISQGYVEQLRDLMATRMPAEHWHLLRAVIFHLARLADHAYVNKMTLNNLRLILSPTLRLSPGFLQLLVAERQTLFSRPNEAAMRHFGHADPSEALPPLPARRPIEAPNAAVRQLEAPRIDADLANETARSRSPALMPDLAPPSPSAIPSSSPAATPRTHRFVSQVQEASPVTPRSNDSRSGRGDSEEVELRISPEPPQLERLSLGEEFRDAIEQFDRSVGGKVPTAEFDFEADLEQEQEQERLADRTPSRPKTHRKGHSNLSISSMRSFMSSTSLSSTASSTNGTSSESDLRSARVRHAHTASSSSSFWRRKPPASSSVSAAEKALRRQSVAITLPIGLGVDVPGDNKLSTGAFNGGAHRNESIAQSGLLSVEERRRLFGG</sequence>
<reference evidence="3 4" key="1">
    <citation type="submission" date="2020-11" db="EMBL/GenBank/DDBJ databases">
        <title>Kefir isolates.</title>
        <authorList>
            <person name="Marcisauskas S."/>
            <person name="Kim Y."/>
            <person name="Blasche S."/>
        </authorList>
    </citation>
    <scope>NUCLEOTIDE SEQUENCE [LARGE SCALE GENOMIC DNA]</scope>
    <source>
        <strain evidence="3 4">KR</strain>
    </source>
</reference>
<evidence type="ECO:0000256" key="1">
    <source>
        <dbReference type="SAM" id="MobiDB-lite"/>
    </source>
</evidence>
<comment type="caution">
    <text evidence="3">The sequence shown here is derived from an EMBL/GenBank/DDBJ whole genome shotgun (WGS) entry which is preliminary data.</text>
</comment>
<feature type="region of interest" description="Disordered" evidence="1">
    <location>
        <begin position="269"/>
        <end position="316"/>
    </location>
</feature>
<dbReference type="GO" id="GO:0007264">
    <property type="term" value="P:small GTPase-mediated signal transduction"/>
    <property type="evidence" value="ECO:0007669"/>
    <property type="project" value="InterPro"/>
</dbReference>
<feature type="compositionally biased region" description="Low complexity" evidence="1">
    <location>
        <begin position="537"/>
        <end position="555"/>
    </location>
</feature>
<feature type="region of interest" description="Disordered" evidence="1">
    <location>
        <begin position="685"/>
        <end position="757"/>
    </location>
</feature>
<evidence type="ECO:0000313" key="3">
    <source>
        <dbReference type="EMBL" id="KAG0654447.1"/>
    </source>
</evidence>
<dbReference type="GO" id="GO:0031267">
    <property type="term" value="F:small GTPase binding"/>
    <property type="evidence" value="ECO:0007669"/>
    <property type="project" value="InterPro"/>
</dbReference>
<feature type="domain" description="Rho-GAP" evidence="2">
    <location>
        <begin position="411"/>
        <end position="643"/>
    </location>
</feature>
<feature type="compositionally biased region" description="Polar residues" evidence="1">
    <location>
        <begin position="718"/>
        <end position="730"/>
    </location>
</feature>
<dbReference type="AlphaFoldDB" id="A0A9P6VTH7"/>
<protein>
    <recommendedName>
        <fullName evidence="2">Rho-GAP domain-containing protein</fullName>
    </recommendedName>
</protein>
<dbReference type="EMBL" id="PUHQ01000149">
    <property type="protein sequence ID" value="KAG0654447.1"/>
    <property type="molecule type" value="Genomic_DNA"/>
</dbReference>
<dbReference type="Gene3D" id="1.10.555.10">
    <property type="entry name" value="Rho GTPase activation protein"/>
    <property type="match status" value="1"/>
</dbReference>
<dbReference type="CDD" id="cd00159">
    <property type="entry name" value="RhoGAP"/>
    <property type="match status" value="1"/>
</dbReference>
<dbReference type="InterPro" id="IPR039767">
    <property type="entry name" value="RALBP1"/>
</dbReference>
<feature type="region of interest" description="Disordered" evidence="1">
    <location>
        <begin position="348"/>
        <end position="367"/>
    </location>
</feature>
<evidence type="ECO:0000313" key="4">
    <source>
        <dbReference type="Proteomes" id="UP000777482"/>
    </source>
</evidence>
<feature type="compositionally biased region" description="Gly residues" evidence="1">
    <location>
        <begin position="215"/>
        <end position="231"/>
    </location>
</feature>
<dbReference type="Proteomes" id="UP000777482">
    <property type="component" value="Unassembled WGS sequence"/>
</dbReference>
<dbReference type="PANTHER" id="PTHR12783:SF5">
    <property type="entry name" value="RALA-BINDING PROTEIN 1"/>
    <property type="match status" value="1"/>
</dbReference>
<feature type="region of interest" description="Disordered" evidence="1">
    <location>
        <begin position="793"/>
        <end position="879"/>
    </location>
</feature>
<name>A0A9P6VTH7_RHOMI</name>
<feature type="compositionally biased region" description="Basic residues" evidence="1">
    <location>
        <begin position="806"/>
        <end position="815"/>
    </location>
</feature>
<evidence type="ECO:0000259" key="2">
    <source>
        <dbReference type="PROSITE" id="PS50238"/>
    </source>
</evidence>
<dbReference type="SMART" id="SM00324">
    <property type="entry name" value="RhoGAP"/>
    <property type="match status" value="1"/>
</dbReference>
<dbReference type="GO" id="GO:0005096">
    <property type="term" value="F:GTPase activator activity"/>
    <property type="evidence" value="ECO:0007669"/>
    <property type="project" value="InterPro"/>
</dbReference>
<dbReference type="InterPro" id="IPR008936">
    <property type="entry name" value="Rho_GTPase_activation_prot"/>
</dbReference>